<keyword evidence="3" id="KW-1185">Reference proteome</keyword>
<keyword evidence="1" id="KW-0472">Membrane</keyword>
<sequence>MRSGDVLVVVLVLGVLLIWGGIAFRHWFENPPKKQKVQAPLGEPDFEPNEVTELLEGAGFDVLAAKARIPIVMTLNDREQFQSRLYIDYFAEKSDELFLVKVARERKPLELTGTGIRDALLHYYLLYPEAAGVLYVDMDAHKIKKFTFDIEV</sequence>
<dbReference type="EMBL" id="JXAK01000059">
    <property type="protein sequence ID" value="KIL38514.1"/>
    <property type="molecule type" value="Genomic_DNA"/>
</dbReference>
<feature type="transmembrane region" description="Helical" evidence="1">
    <location>
        <begin position="6"/>
        <end position="28"/>
    </location>
</feature>
<proteinExistence type="predicted"/>
<organism evidence="2 3">
    <name type="scientific">Gordoniibacillus kamchatkensis</name>
    <dbReference type="NCBI Taxonomy" id="1590651"/>
    <lineage>
        <taxon>Bacteria</taxon>
        <taxon>Bacillati</taxon>
        <taxon>Bacillota</taxon>
        <taxon>Bacilli</taxon>
        <taxon>Bacillales</taxon>
        <taxon>Paenibacillaceae</taxon>
        <taxon>Gordoniibacillus</taxon>
    </lineage>
</organism>
<name>A0ABR5ABU5_9BACL</name>
<dbReference type="RefSeq" id="WP_041051095.1">
    <property type="nucleotide sequence ID" value="NZ_JXAK01000059.1"/>
</dbReference>
<keyword evidence="1" id="KW-0812">Transmembrane</keyword>
<dbReference type="Proteomes" id="UP000031967">
    <property type="component" value="Unassembled WGS sequence"/>
</dbReference>
<evidence type="ECO:0000313" key="2">
    <source>
        <dbReference type="EMBL" id="KIL38514.1"/>
    </source>
</evidence>
<evidence type="ECO:0000256" key="1">
    <source>
        <dbReference type="SAM" id="Phobius"/>
    </source>
</evidence>
<reference evidence="2 3" key="1">
    <citation type="submission" date="2014-12" db="EMBL/GenBank/DDBJ databases">
        <title>Draft genome sequence of Paenibacillus kamchatkensis strain B-2647.</title>
        <authorList>
            <person name="Karlyshev A.V."/>
            <person name="Kudryashova E.B."/>
        </authorList>
    </citation>
    <scope>NUCLEOTIDE SEQUENCE [LARGE SCALE GENOMIC DNA]</scope>
    <source>
        <strain evidence="2 3">VKM B-2647</strain>
    </source>
</reference>
<protein>
    <recommendedName>
        <fullName evidence="4">DUF2726 domain-containing protein</fullName>
    </recommendedName>
</protein>
<keyword evidence="1" id="KW-1133">Transmembrane helix</keyword>
<evidence type="ECO:0000313" key="3">
    <source>
        <dbReference type="Proteomes" id="UP000031967"/>
    </source>
</evidence>
<gene>
    <name evidence="2" type="ORF">SD70_26115</name>
</gene>
<accession>A0ABR5ABU5</accession>
<evidence type="ECO:0008006" key="4">
    <source>
        <dbReference type="Google" id="ProtNLM"/>
    </source>
</evidence>
<comment type="caution">
    <text evidence="2">The sequence shown here is derived from an EMBL/GenBank/DDBJ whole genome shotgun (WGS) entry which is preliminary data.</text>
</comment>